<protein>
    <submittedName>
        <fullName evidence="1">Uncharacterized protein</fullName>
    </submittedName>
</protein>
<sequence length="53" mass="5819">MSTVAARCVSAADDAAPPPWNPLKERHEWRQYRKIPVSCAVVHFCVVSGVNAP</sequence>
<name>A0A2U9CDN0_SCOMX</name>
<evidence type="ECO:0000313" key="2">
    <source>
        <dbReference type="Proteomes" id="UP000246464"/>
    </source>
</evidence>
<evidence type="ECO:0000313" key="1">
    <source>
        <dbReference type="EMBL" id="AWP14684.1"/>
    </source>
</evidence>
<proteinExistence type="predicted"/>
<dbReference type="Proteomes" id="UP000246464">
    <property type="component" value="Chromosome 15"/>
</dbReference>
<gene>
    <name evidence="1" type="ORF">SMAX5B_016792</name>
</gene>
<dbReference type="EMBL" id="CP026257">
    <property type="protein sequence ID" value="AWP14684.1"/>
    <property type="molecule type" value="Genomic_DNA"/>
</dbReference>
<reference evidence="1 2" key="1">
    <citation type="submission" date="2017-12" db="EMBL/GenBank/DDBJ databases">
        <title>Integrating genomic resources of turbot (Scophthalmus maximus) in depth evaluation of genetic and physical mapping variation across individuals.</title>
        <authorList>
            <person name="Martinez P."/>
        </authorList>
    </citation>
    <scope>NUCLEOTIDE SEQUENCE [LARGE SCALE GENOMIC DNA]</scope>
</reference>
<accession>A0A2U9CDN0</accession>
<organism evidence="1 2">
    <name type="scientific">Scophthalmus maximus</name>
    <name type="common">Turbot</name>
    <name type="synonym">Psetta maxima</name>
    <dbReference type="NCBI Taxonomy" id="52904"/>
    <lineage>
        <taxon>Eukaryota</taxon>
        <taxon>Metazoa</taxon>
        <taxon>Chordata</taxon>
        <taxon>Craniata</taxon>
        <taxon>Vertebrata</taxon>
        <taxon>Euteleostomi</taxon>
        <taxon>Actinopterygii</taxon>
        <taxon>Neopterygii</taxon>
        <taxon>Teleostei</taxon>
        <taxon>Neoteleostei</taxon>
        <taxon>Acanthomorphata</taxon>
        <taxon>Carangaria</taxon>
        <taxon>Pleuronectiformes</taxon>
        <taxon>Pleuronectoidei</taxon>
        <taxon>Scophthalmidae</taxon>
        <taxon>Scophthalmus</taxon>
    </lineage>
</organism>
<dbReference type="AlphaFoldDB" id="A0A2U9CDN0"/>
<keyword evidence="2" id="KW-1185">Reference proteome</keyword>